<reference evidence="12" key="1">
    <citation type="journal article" date="2021" name="Nat. Commun.">
        <title>Genetic determinants of endophytism in the Arabidopsis root mycobiome.</title>
        <authorList>
            <person name="Mesny F."/>
            <person name="Miyauchi S."/>
            <person name="Thiergart T."/>
            <person name="Pickel B."/>
            <person name="Atanasova L."/>
            <person name="Karlsson M."/>
            <person name="Huettel B."/>
            <person name="Barry K.W."/>
            <person name="Haridas S."/>
            <person name="Chen C."/>
            <person name="Bauer D."/>
            <person name="Andreopoulos W."/>
            <person name="Pangilinan J."/>
            <person name="LaButti K."/>
            <person name="Riley R."/>
            <person name="Lipzen A."/>
            <person name="Clum A."/>
            <person name="Drula E."/>
            <person name="Henrissat B."/>
            <person name="Kohler A."/>
            <person name="Grigoriev I.V."/>
            <person name="Martin F.M."/>
            <person name="Hacquard S."/>
        </authorList>
    </citation>
    <scope>NUCLEOTIDE SEQUENCE</scope>
    <source>
        <strain evidence="12">MPI-CAGE-CH-0235</strain>
    </source>
</reference>
<dbReference type="InterPro" id="IPR010435">
    <property type="entry name" value="C5a/SBT2-like_Fn3"/>
</dbReference>
<dbReference type="InterPro" id="IPR036852">
    <property type="entry name" value="Peptidase_S8/S53_dom_sf"/>
</dbReference>
<evidence type="ECO:0000256" key="3">
    <source>
        <dbReference type="ARBA" id="ARBA00022729"/>
    </source>
</evidence>
<dbReference type="InterPro" id="IPR034187">
    <property type="entry name" value="Peptidases_S8_5"/>
</dbReference>
<dbReference type="PROSITE" id="PS00136">
    <property type="entry name" value="SUBTILASE_ASP"/>
    <property type="match status" value="1"/>
</dbReference>
<evidence type="ECO:0000259" key="11">
    <source>
        <dbReference type="Pfam" id="PF06280"/>
    </source>
</evidence>
<sequence>MVNWVSLLPLLGAACGAAQATPNDNILAGVYIVEFEGEQSTEALYRELRTDNDLDIEPRMALNYKLFNGASFNVSGAIDKDEALARIASNSRVKNVWPVTRVSVPNDRLVSVGQSDISKVSRSSISRRDVSNATYDVHVMTQVDRLHAEGYTGKGIKIGIVDSGIDYLHPDLGGCFGPGCLVSYGYDLMGGGGIGQPRPDDDPIDTCFGHGTHVAGIVAAQQSYLGFLGVAPDVELGAFRALDCIGGSSDDLLIAAFNMAYEAGSDIISASVGMDGGWPDSAWSLAAQRIVDAGVSVVVATGNSGEIGIFSASNPAVGLGVTSVASVDAREFPFLLLAGTYAIEEQEEEEFGWIAGQPPFQNLTLPLFYVGSELVINGTVFDGCNGLPDSIPDLSDYVVLVEEQPQSCNFYDQTDSIVAKGARYALFFRESEEPEYINTYDPSILGVGRTTGSQGKSWAKDLIAGRNVTVTFTNPEITKQLVTLRNNTVSPGSVSFWSSWGPDWELGMNPFLAAPGSQILSTFPRALGSYAILEGTSMACPFVAGAMALVAQARGTRDPETLRAALTTTAKQIVYHDGEANDDQGRLAPVAQAGSGLIQAWDAAHVKSVISTAGISFRDTDNLPSEIKFTLKNLGDSEVTYELGNNPTMGVYAFAQGSKRITAFPPLKADGAEAKLEFSNDLITVGAGESVEVAVVCTPPSVDASRLPVYGGLITVNGTNGDTLALPYLGVAASMKNDTRFFHTADPLGVYLSQNGQRWPIPVEPDTIFRGPRPSSETAYPEPGTIAWPQARVVTNVGSKLVRLDVVAADNSTARCLPWQDWLGYRSLGQLPYFPLRDLTRGSFRGTLAGMLADHTILPNGRYRFVLSALKLLGEEENPEDWESVEMIPFIIEYTTAL</sequence>
<organism evidence="12 13">
    <name type="scientific">Stachybotrys elegans</name>
    <dbReference type="NCBI Taxonomy" id="80388"/>
    <lineage>
        <taxon>Eukaryota</taxon>
        <taxon>Fungi</taxon>
        <taxon>Dikarya</taxon>
        <taxon>Ascomycota</taxon>
        <taxon>Pezizomycotina</taxon>
        <taxon>Sordariomycetes</taxon>
        <taxon>Hypocreomycetidae</taxon>
        <taxon>Hypocreales</taxon>
        <taxon>Stachybotryaceae</taxon>
        <taxon>Stachybotrys</taxon>
    </lineage>
</organism>
<dbReference type="OrthoDB" id="10256524at2759"/>
<dbReference type="GO" id="GO:0006508">
    <property type="term" value="P:proteolysis"/>
    <property type="evidence" value="ECO:0007669"/>
    <property type="project" value="UniProtKB-KW"/>
</dbReference>
<comment type="caution">
    <text evidence="12">The sequence shown here is derived from an EMBL/GenBank/DDBJ whole genome shotgun (WGS) entry which is preliminary data.</text>
</comment>
<dbReference type="GO" id="GO:0016020">
    <property type="term" value="C:membrane"/>
    <property type="evidence" value="ECO:0007669"/>
    <property type="project" value="InterPro"/>
</dbReference>
<dbReference type="CDD" id="cd07489">
    <property type="entry name" value="Peptidases_S8_5"/>
    <property type="match status" value="1"/>
</dbReference>
<evidence type="ECO:0000313" key="13">
    <source>
        <dbReference type="Proteomes" id="UP000813444"/>
    </source>
</evidence>
<evidence type="ECO:0000259" key="10">
    <source>
        <dbReference type="Pfam" id="PF00082"/>
    </source>
</evidence>
<evidence type="ECO:0000313" key="12">
    <source>
        <dbReference type="EMBL" id="KAH7311511.1"/>
    </source>
</evidence>
<dbReference type="PROSITE" id="PS00137">
    <property type="entry name" value="SUBTILASE_HIS"/>
    <property type="match status" value="1"/>
</dbReference>
<feature type="active site" description="Charge relay system" evidence="6 7">
    <location>
        <position position="162"/>
    </location>
</feature>
<name>A0A8K0SM49_9HYPO</name>
<dbReference type="EMBL" id="JAGPNK010000011">
    <property type="protein sequence ID" value="KAH7311511.1"/>
    <property type="molecule type" value="Genomic_DNA"/>
</dbReference>
<dbReference type="Pfam" id="PF06280">
    <property type="entry name" value="fn3_5"/>
    <property type="match status" value="1"/>
</dbReference>
<keyword evidence="4 7" id="KW-0378">Hydrolase</keyword>
<gene>
    <name evidence="12" type="ORF">B0I35DRAFT_462884</name>
</gene>
<keyword evidence="5 7" id="KW-0720">Serine protease</keyword>
<feature type="active site" description="Charge relay system" evidence="6 7">
    <location>
        <position position="210"/>
    </location>
</feature>
<evidence type="ECO:0000256" key="4">
    <source>
        <dbReference type="ARBA" id="ARBA00022801"/>
    </source>
</evidence>
<feature type="signal peptide" evidence="9">
    <location>
        <begin position="1"/>
        <end position="20"/>
    </location>
</feature>
<evidence type="ECO:0000256" key="2">
    <source>
        <dbReference type="ARBA" id="ARBA00022670"/>
    </source>
</evidence>
<dbReference type="AlphaFoldDB" id="A0A8K0SM49"/>
<dbReference type="GO" id="GO:0004252">
    <property type="term" value="F:serine-type endopeptidase activity"/>
    <property type="evidence" value="ECO:0007669"/>
    <property type="project" value="UniProtKB-UniRule"/>
</dbReference>
<feature type="domain" description="C5a peptidase/Subtilisin-like protease SBT2-like Fn3-like" evidence="11">
    <location>
        <begin position="615"/>
        <end position="729"/>
    </location>
</feature>
<dbReference type="InterPro" id="IPR015500">
    <property type="entry name" value="Peptidase_S8_subtilisin-rel"/>
</dbReference>
<keyword evidence="3 9" id="KW-0732">Signal</keyword>
<evidence type="ECO:0000256" key="6">
    <source>
        <dbReference type="PIRSR" id="PIRSR615500-1"/>
    </source>
</evidence>
<dbReference type="Gene3D" id="3.40.50.200">
    <property type="entry name" value="Peptidase S8/S53 domain"/>
    <property type="match status" value="2"/>
</dbReference>
<feature type="chain" id="PRO_5035446630" evidence="9">
    <location>
        <begin position="21"/>
        <end position="898"/>
    </location>
</feature>
<evidence type="ECO:0000256" key="1">
    <source>
        <dbReference type="ARBA" id="ARBA00011073"/>
    </source>
</evidence>
<accession>A0A8K0SM49</accession>
<dbReference type="Pfam" id="PF00082">
    <property type="entry name" value="Peptidase_S8"/>
    <property type="match status" value="1"/>
</dbReference>
<dbReference type="InterPro" id="IPR000209">
    <property type="entry name" value="Peptidase_S8/S53_dom"/>
</dbReference>
<dbReference type="PANTHER" id="PTHR43806">
    <property type="entry name" value="PEPTIDASE S8"/>
    <property type="match status" value="1"/>
</dbReference>
<evidence type="ECO:0000256" key="8">
    <source>
        <dbReference type="RuleBase" id="RU003355"/>
    </source>
</evidence>
<dbReference type="PANTHER" id="PTHR43806:SF66">
    <property type="entry name" value="SERIN ENDOPEPTIDASE"/>
    <property type="match status" value="1"/>
</dbReference>
<dbReference type="SUPFAM" id="SSF52743">
    <property type="entry name" value="Subtilisin-like"/>
    <property type="match status" value="1"/>
</dbReference>
<keyword evidence="13" id="KW-1185">Reference proteome</keyword>
<dbReference type="InterPro" id="IPR022398">
    <property type="entry name" value="Peptidase_S8_His-AS"/>
</dbReference>
<feature type="active site" description="Charge relay system" evidence="6 7">
    <location>
        <position position="537"/>
    </location>
</feature>
<dbReference type="InterPro" id="IPR023827">
    <property type="entry name" value="Peptidase_S8_Asp-AS"/>
</dbReference>
<evidence type="ECO:0000256" key="9">
    <source>
        <dbReference type="SAM" id="SignalP"/>
    </source>
</evidence>
<dbReference type="InterPro" id="IPR050131">
    <property type="entry name" value="Peptidase_S8_subtilisin-like"/>
</dbReference>
<feature type="domain" description="Peptidase S8/S53" evidence="10">
    <location>
        <begin position="153"/>
        <end position="576"/>
    </location>
</feature>
<dbReference type="PROSITE" id="PS00138">
    <property type="entry name" value="SUBTILASE_SER"/>
    <property type="match status" value="1"/>
</dbReference>
<dbReference type="InterPro" id="IPR023828">
    <property type="entry name" value="Peptidase_S8_Ser-AS"/>
</dbReference>
<dbReference type="PRINTS" id="PR00723">
    <property type="entry name" value="SUBTILISIN"/>
</dbReference>
<evidence type="ECO:0000256" key="7">
    <source>
        <dbReference type="PROSITE-ProRule" id="PRU01240"/>
    </source>
</evidence>
<dbReference type="PROSITE" id="PS51892">
    <property type="entry name" value="SUBTILASE"/>
    <property type="match status" value="1"/>
</dbReference>
<dbReference type="Proteomes" id="UP000813444">
    <property type="component" value="Unassembled WGS sequence"/>
</dbReference>
<evidence type="ECO:0000256" key="5">
    <source>
        <dbReference type="ARBA" id="ARBA00022825"/>
    </source>
</evidence>
<keyword evidence="2 7" id="KW-0645">Protease</keyword>
<proteinExistence type="inferred from homology"/>
<comment type="similarity">
    <text evidence="1 7 8">Belongs to the peptidase S8 family.</text>
</comment>
<protein>
    <submittedName>
        <fullName evidence="12">Minor extracellular protease vpr</fullName>
    </submittedName>
</protein>